<dbReference type="InterPro" id="IPR011992">
    <property type="entry name" value="EF-hand-dom_pair"/>
</dbReference>
<keyword evidence="7" id="KW-1185">Reference proteome</keyword>
<dbReference type="EMBL" id="CP042425">
    <property type="protein sequence ID" value="QEL14987.1"/>
    <property type="molecule type" value="Genomic_DNA"/>
</dbReference>
<evidence type="ECO:0000313" key="6">
    <source>
        <dbReference type="EMBL" id="QEL14987.1"/>
    </source>
</evidence>
<name>A0A5C1A9U1_9BACT</name>
<evidence type="ECO:0000256" key="3">
    <source>
        <dbReference type="SAM" id="MobiDB-lite"/>
    </source>
</evidence>
<evidence type="ECO:0000259" key="5">
    <source>
        <dbReference type="PROSITE" id="PS50222"/>
    </source>
</evidence>
<evidence type="ECO:0000313" key="7">
    <source>
        <dbReference type="Proteomes" id="UP000324974"/>
    </source>
</evidence>
<dbReference type="InterPro" id="IPR039647">
    <property type="entry name" value="EF_hand_pair_protein_CML-like"/>
</dbReference>
<keyword evidence="2" id="KW-0677">Repeat</keyword>
<proteinExistence type="predicted"/>
<evidence type="ECO:0000256" key="4">
    <source>
        <dbReference type="SAM" id="SignalP"/>
    </source>
</evidence>
<dbReference type="KEGG" id="lrs:PX52LOC_01892"/>
<feature type="chain" id="PRO_5022827308" evidence="4">
    <location>
        <begin position="20"/>
        <end position="455"/>
    </location>
</feature>
<dbReference type="RefSeq" id="WP_149109838.1">
    <property type="nucleotide sequence ID" value="NZ_CP042425.1"/>
</dbReference>
<organism evidence="6 7">
    <name type="scientific">Limnoglobus roseus</name>
    <dbReference type="NCBI Taxonomy" id="2598579"/>
    <lineage>
        <taxon>Bacteria</taxon>
        <taxon>Pseudomonadati</taxon>
        <taxon>Planctomycetota</taxon>
        <taxon>Planctomycetia</taxon>
        <taxon>Gemmatales</taxon>
        <taxon>Gemmataceae</taxon>
        <taxon>Limnoglobus</taxon>
    </lineage>
</organism>
<dbReference type="InterPro" id="IPR018247">
    <property type="entry name" value="EF_Hand_1_Ca_BS"/>
</dbReference>
<dbReference type="CDD" id="cd00051">
    <property type="entry name" value="EFh"/>
    <property type="match status" value="2"/>
</dbReference>
<dbReference type="Gene3D" id="1.10.238.10">
    <property type="entry name" value="EF-hand"/>
    <property type="match status" value="4"/>
</dbReference>
<keyword evidence="4" id="KW-0732">Signal</keyword>
<dbReference type="Proteomes" id="UP000324974">
    <property type="component" value="Chromosome"/>
</dbReference>
<feature type="domain" description="EF-hand" evidence="5">
    <location>
        <begin position="49"/>
        <end position="84"/>
    </location>
</feature>
<feature type="domain" description="EF-hand" evidence="5">
    <location>
        <begin position="130"/>
        <end position="165"/>
    </location>
</feature>
<feature type="domain" description="EF-hand" evidence="5">
    <location>
        <begin position="323"/>
        <end position="358"/>
    </location>
</feature>
<dbReference type="SMART" id="SM00054">
    <property type="entry name" value="EFh"/>
    <property type="match status" value="5"/>
</dbReference>
<feature type="domain" description="EF-hand" evidence="5">
    <location>
        <begin position="280"/>
        <end position="315"/>
    </location>
</feature>
<keyword evidence="1" id="KW-0479">Metal-binding</keyword>
<feature type="signal peptide" evidence="4">
    <location>
        <begin position="1"/>
        <end position="19"/>
    </location>
</feature>
<dbReference type="OrthoDB" id="260830at2"/>
<sequence length="455" mass="47410">MRAVVASLLALAVPVGACAADPILCFPKTARPARLELRVTVDGKAPDAAWVKFLDSLFDHFDRDGNGSLSPAEAARVFPLPLPKGQEAKMDFAKLDANHDGKGSRAEFQAFYRAAGFTPVVVLIQPAPAEEVALGEAVFSHLDRDHDGVLTAAELKNAPALMSRFDENEDEVLTAAELLAGFPLDTKPAAAVTQAGPAEKAPPDARLSLSVGGRPALSASPLFSLSEDAKLLSVPNGRCVLSPVPADGSAGVRAATGFYLAQFNDAGDPRPAKSVFESDPATQVLAGLFDAADRDGDGKLTRAELDGLFTVVEAGVSCRVVITLVDRGRNLFDALDANGDGRLDAAELRRAADRLPAERPVGRSSVPASYRLTVARGSVGKAFGPLPLGSPAPPKGAAKATAVGPRWFLAMDRNTDGYVSAAEFLGPPSRFQALDADGDGRISVTEAAGRQGVGR</sequence>
<dbReference type="PROSITE" id="PS50222">
    <property type="entry name" value="EF_HAND_2"/>
    <property type="match status" value="4"/>
</dbReference>
<accession>A0A5C1A9U1</accession>
<reference evidence="7" key="1">
    <citation type="submission" date="2019-08" db="EMBL/GenBank/DDBJ databases">
        <title>Limnoglobus roseus gen. nov., sp. nov., a novel freshwater planctomycete with a giant genome from the family Gemmataceae.</title>
        <authorList>
            <person name="Kulichevskaya I.S."/>
            <person name="Naumoff D.G."/>
            <person name="Miroshnikov K."/>
            <person name="Ivanova A."/>
            <person name="Philippov D.A."/>
            <person name="Hakobyan A."/>
            <person name="Rijpstra I.C."/>
            <person name="Sinninghe Damste J.S."/>
            <person name="Liesack W."/>
            <person name="Dedysh S.N."/>
        </authorList>
    </citation>
    <scope>NUCLEOTIDE SEQUENCE [LARGE SCALE GENOMIC DNA]</scope>
    <source>
        <strain evidence="7">PX52</strain>
    </source>
</reference>
<dbReference type="SUPFAM" id="SSF47473">
    <property type="entry name" value="EF-hand"/>
    <property type="match status" value="2"/>
</dbReference>
<dbReference type="PANTHER" id="PTHR10891">
    <property type="entry name" value="EF-HAND CALCIUM-BINDING DOMAIN CONTAINING PROTEIN"/>
    <property type="match status" value="1"/>
</dbReference>
<dbReference type="Pfam" id="PF13202">
    <property type="entry name" value="EF-hand_5"/>
    <property type="match status" value="7"/>
</dbReference>
<dbReference type="GO" id="GO:0005509">
    <property type="term" value="F:calcium ion binding"/>
    <property type="evidence" value="ECO:0007669"/>
    <property type="project" value="InterPro"/>
</dbReference>
<dbReference type="PROSITE" id="PS00018">
    <property type="entry name" value="EF_HAND_1"/>
    <property type="match status" value="4"/>
</dbReference>
<dbReference type="AlphaFoldDB" id="A0A5C1A9U1"/>
<gene>
    <name evidence="6" type="ORF">PX52LOC_01892</name>
</gene>
<evidence type="ECO:0000256" key="1">
    <source>
        <dbReference type="ARBA" id="ARBA00022723"/>
    </source>
</evidence>
<protein>
    <submittedName>
        <fullName evidence="6">Calmodulin</fullName>
    </submittedName>
</protein>
<dbReference type="InterPro" id="IPR002048">
    <property type="entry name" value="EF_hand_dom"/>
</dbReference>
<feature type="region of interest" description="Disordered" evidence="3">
    <location>
        <begin position="435"/>
        <end position="455"/>
    </location>
</feature>
<evidence type="ECO:0000256" key="2">
    <source>
        <dbReference type="ARBA" id="ARBA00022737"/>
    </source>
</evidence>